<dbReference type="InterPro" id="IPR017144">
    <property type="entry name" value="Xaa-Arg_dipeptidase"/>
</dbReference>
<dbReference type="EMBL" id="BTCM01000002">
    <property type="protein sequence ID" value="GMK56143.1"/>
    <property type="molecule type" value="Genomic_DNA"/>
</dbReference>
<dbReference type="Proteomes" id="UP001222932">
    <property type="component" value="Unassembled WGS sequence"/>
</dbReference>
<dbReference type="NCBIfam" id="TIGR01891">
    <property type="entry name" value="amidohydrolases"/>
    <property type="match status" value="1"/>
</dbReference>
<dbReference type="Pfam" id="PF01546">
    <property type="entry name" value="Peptidase_M20"/>
    <property type="match status" value="1"/>
</dbReference>
<dbReference type="PANTHER" id="PTHR30575">
    <property type="entry name" value="PEPTIDASE M20"/>
    <property type="match status" value="1"/>
</dbReference>
<comment type="caution">
    <text evidence="4">The sequence shown here is derived from an EMBL/GenBank/DDBJ whole genome shotgun (WGS) entry which is preliminary data.</text>
</comment>
<dbReference type="InterPro" id="IPR002933">
    <property type="entry name" value="Peptidase_M20"/>
</dbReference>
<dbReference type="AlphaFoldDB" id="A0AAD3TSL5"/>
<dbReference type="InterPro" id="IPR017439">
    <property type="entry name" value="Amidohydrolase"/>
</dbReference>
<dbReference type="GO" id="GO:0016805">
    <property type="term" value="F:dipeptidase activity"/>
    <property type="evidence" value="ECO:0007669"/>
    <property type="project" value="InterPro"/>
</dbReference>
<dbReference type="InterPro" id="IPR036264">
    <property type="entry name" value="Bact_exopeptidase_dim_dom"/>
</dbReference>
<gene>
    <name evidence="4" type="ORF">CspeluHIS016_0211990</name>
</gene>
<comment type="similarity">
    <text evidence="1 2">Belongs to the peptidase M20A family.</text>
</comment>
<sequence>MTTTTILDRQGGLSAAVLEQIKATITRLSDELHGIQQVLHNNPELAWEEKIAHDTATAYMETKGFKVTRGAYGFPTAWKAVFDNGDGPTVGFNSEMDALRGIGHACGHNLICIVGIGAAIGCAEFMKTHNVPGKIVLLGTPAEEAGGGKSFLVKEGAYDDMDICMMTHPMGQGKGAGIPFCSCAAGFSVKFKGASAHAAAHPDKGVNALDAAVSAYTNVALLRQQIPDSHRIYLTVKGSEGWSANVIPASSEIQIGIRAPTASEAITLIPRALNCVKAAALATGCEVDIRREIMYLDTRHSDELCKYLGEACAASWGPNEYTFEQEFRTPGSTDFGDVCYRVPAMHPFFRLPDMPKNETPHSDSYAKYSGTRSATDAAVQSAAGIAFVGVRALVDAAWLKTVRQGWEKQMADVGAPAMLEGLAALMQEFKPGTMAATAPCCQNGH</sequence>
<dbReference type="PIRSF" id="PIRSF037226">
    <property type="entry name" value="Amidohydrolase_ACY1L2_prd"/>
    <property type="match status" value="1"/>
</dbReference>
<keyword evidence="5" id="KW-1185">Reference proteome</keyword>
<dbReference type="SUPFAM" id="SSF55031">
    <property type="entry name" value="Bacterial exopeptidase dimerisation domain"/>
    <property type="match status" value="1"/>
</dbReference>
<protein>
    <recommendedName>
        <fullName evidence="2">Peptidase M20 domain-containing protein 2</fullName>
    </recommendedName>
</protein>
<reference evidence="4" key="2">
    <citation type="submission" date="2023-06" db="EMBL/GenBank/DDBJ databases">
        <authorList>
            <person name="Kobayashi Y."/>
            <person name="Kayamori A."/>
            <person name="Aoki K."/>
            <person name="Shiwa Y."/>
            <person name="Fujita N."/>
            <person name="Sugita T."/>
            <person name="Iwasaki W."/>
            <person name="Tanaka N."/>
            <person name="Takashima M."/>
        </authorList>
    </citation>
    <scope>NUCLEOTIDE SEQUENCE</scope>
    <source>
        <strain evidence="4">HIS016</strain>
    </source>
</reference>
<dbReference type="FunFam" id="3.30.70.360:FF:000004">
    <property type="entry name" value="Peptidase M20 domain-containing protein 2"/>
    <property type="match status" value="1"/>
</dbReference>
<name>A0AAD3TSL5_9TREE</name>
<dbReference type="InterPro" id="IPR052030">
    <property type="entry name" value="Peptidase_M20/M20A_hydrolases"/>
</dbReference>
<feature type="domain" description="Peptidase M20 dimerisation" evidence="3">
    <location>
        <begin position="184"/>
        <end position="268"/>
    </location>
</feature>
<proteinExistence type="inferred from homology"/>
<dbReference type="Gene3D" id="3.30.70.360">
    <property type="match status" value="1"/>
</dbReference>
<dbReference type="Pfam" id="PF07687">
    <property type="entry name" value="M20_dimer"/>
    <property type="match status" value="1"/>
</dbReference>
<evidence type="ECO:0000313" key="4">
    <source>
        <dbReference type="EMBL" id="GMK56143.1"/>
    </source>
</evidence>
<reference evidence="4" key="1">
    <citation type="journal article" date="2023" name="BMC Genomics">
        <title>Chromosome-level genome assemblies of Cutaneotrichosporon spp. (Trichosporonales, Basidiomycota) reveal imbalanced evolution between nucleotide sequences and chromosome synteny.</title>
        <authorList>
            <person name="Kobayashi Y."/>
            <person name="Kayamori A."/>
            <person name="Aoki K."/>
            <person name="Shiwa Y."/>
            <person name="Matsutani M."/>
            <person name="Fujita N."/>
            <person name="Sugita T."/>
            <person name="Iwasaki W."/>
            <person name="Tanaka N."/>
            <person name="Takashima M."/>
        </authorList>
    </citation>
    <scope>NUCLEOTIDE SEQUENCE</scope>
    <source>
        <strain evidence="4">HIS016</strain>
    </source>
</reference>
<dbReference type="InterPro" id="IPR011650">
    <property type="entry name" value="Peptidase_M20_dimer"/>
</dbReference>
<organism evidence="4 5">
    <name type="scientific">Cutaneotrichosporon spelunceum</name>
    <dbReference type="NCBI Taxonomy" id="1672016"/>
    <lineage>
        <taxon>Eukaryota</taxon>
        <taxon>Fungi</taxon>
        <taxon>Dikarya</taxon>
        <taxon>Basidiomycota</taxon>
        <taxon>Agaricomycotina</taxon>
        <taxon>Tremellomycetes</taxon>
        <taxon>Trichosporonales</taxon>
        <taxon>Trichosporonaceae</taxon>
        <taxon>Cutaneotrichosporon</taxon>
    </lineage>
</organism>
<evidence type="ECO:0000256" key="2">
    <source>
        <dbReference type="PIRNR" id="PIRNR037226"/>
    </source>
</evidence>
<evidence type="ECO:0000256" key="1">
    <source>
        <dbReference type="ARBA" id="ARBA00006247"/>
    </source>
</evidence>
<dbReference type="PANTHER" id="PTHR30575:SF0">
    <property type="entry name" value="XAA-ARG DIPEPTIDASE"/>
    <property type="match status" value="1"/>
</dbReference>
<dbReference type="Gene3D" id="3.40.630.10">
    <property type="entry name" value="Zn peptidases"/>
    <property type="match status" value="1"/>
</dbReference>
<dbReference type="SUPFAM" id="SSF53187">
    <property type="entry name" value="Zn-dependent exopeptidases"/>
    <property type="match status" value="1"/>
</dbReference>
<dbReference type="CDD" id="cd05672">
    <property type="entry name" value="M20_ACY1L2-like"/>
    <property type="match status" value="1"/>
</dbReference>
<accession>A0AAD3TSL5</accession>
<evidence type="ECO:0000313" key="5">
    <source>
        <dbReference type="Proteomes" id="UP001222932"/>
    </source>
</evidence>
<evidence type="ECO:0000259" key="3">
    <source>
        <dbReference type="Pfam" id="PF07687"/>
    </source>
</evidence>